<keyword evidence="2" id="KW-1185">Reference proteome</keyword>
<organism evidence="1 2">
    <name type="scientific">Youngiibacter multivorans</name>
    <dbReference type="NCBI Taxonomy" id="937251"/>
    <lineage>
        <taxon>Bacteria</taxon>
        <taxon>Bacillati</taxon>
        <taxon>Bacillota</taxon>
        <taxon>Clostridia</taxon>
        <taxon>Eubacteriales</taxon>
        <taxon>Clostridiaceae</taxon>
        <taxon>Youngiibacter</taxon>
    </lineage>
</organism>
<evidence type="ECO:0000313" key="2">
    <source>
        <dbReference type="Proteomes" id="UP001519271"/>
    </source>
</evidence>
<dbReference type="RefSeq" id="WP_209458108.1">
    <property type="nucleotide sequence ID" value="NZ_JAGGKC010000002.1"/>
</dbReference>
<evidence type="ECO:0000313" key="1">
    <source>
        <dbReference type="EMBL" id="MBP1917854.1"/>
    </source>
</evidence>
<sequence>MLKVANLSTKDREALFRNTAQQMGLSEAIVEKDFWVCWTLNYLFHISKWKNHLYIATTII</sequence>
<comment type="caution">
    <text evidence="1">The sequence shown here is derived from an EMBL/GenBank/DDBJ whole genome shotgun (WGS) entry which is preliminary data.</text>
</comment>
<name>A0ABS4FZZ8_9CLOT</name>
<gene>
    <name evidence="1" type="ORF">J2Z34_000325</name>
</gene>
<dbReference type="Proteomes" id="UP001519271">
    <property type="component" value="Unassembled WGS sequence"/>
</dbReference>
<reference evidence="1 2" key="1">
    <citation type="submission" date="2021-03" db="EMBL/GenBank/DDBJ databases">
        <title>Genomic Encyclopedia of Type Strains, Phase IV (KMG-IV): sequencing the most valuable type-strain genomes for metagenomic binning, comparative biology and taxonomic classification.</title>
        <authorList>
            <person name="Goeker M."/>
        </authorList>
    </citation>
    <scope>NUCLEOTIDE SEQUENCE [LARGE SCALE GENOMIC DNA]</scope>
    <source>
        <strain evidence="1 2">DSM 6139</strain>
    </source>
</reference>
<accession>A0ABS4FZZ8</accession>
<proteinExistence type="predicted"/>
<dbReference type="EMBL" id="JAGGKC010000002">
    <property type="protein sequence ID" value="MBP1917854.1"/>
    <property type="molecule type" value="Genomic_DNA"/>
</dbReference>
<protein>
    <submittedName>
        <fullName evidence="1">Uncharacterized protein</fullName>
    </submittedName>
</protein>